<organism evidence="1 3">
    <name type="scientific">Didymodactylos carnosus</name>
    <dbReference type="NCBI Taxonomy" id="1234261"/>
    <lineage>
        <taxon>Eukaryota</taxon>
        <taxon>Metazoa</taxon>
        <taxon>Spiralia</taxon>
        <taxon>Gnathifera</taxon>
        <taxon>Rotifera</taxon>
        <taxon>Eurotatoria</taxon>
        <taxon>Bdelloidea</taxon>
        <taxon>Philodinida</taxon>
        <taxon>Philodinidae</taxon>
        <taxon>Didymodactylos</taxon>
    </lineage>
</organism>
<accession>A0A815CXR0</accession>
<sequence length="334" mass="38514">MMPSTDFIGSTPAEDQVFDNTQITTKAILNTQHQKLSKIKSLRKEIKRRLIQFPIICQQWRSASLNYIEVALKAVDGSPHLYHIDNKLCKLNSITGQHDLIVKDEEKNLLYYQVTEEDYAKGYKTFQVELMKLLQKDQITKDVIRQRQLDKSRLAFTRCYIDQFGQRVRDQNTTVLSNVMAEAYGAVDVVVYGPTYGKYQGGELIFILLKGRVLRQGLTIVFTENRTGWYCPIQRFEKNGNCIYFNAPAYYQLLGTAKVNIVVSYQGVEVEQLPYTYDQTLDAPFVNMNTIQDHRSTLMFEASNLDVTAGYSCRKSTNKRTKRLAGQRESKYNI</sequence>
<dbReference type="OrthoDB" id="10057934at2759"/>
<evidence type="ECO:0000313" key="1">
    <source>
        <dbReference type="EMBL" id="CAF1289562.1"/>
    </source>
</evidence>
<comment type="caution">
    <text evidence="1">The sequence shown here is derived from an EMBL/GenBank/DDBJ whole genome shotgun (WGS) entry which is preliminary data.</text>
</comment>
<protein>
    <submittedName>
        <fullName evidence="1">Uncharacterized protein</fullName>
    </submittedName>
</protein>
<dbReference type="Proteomes" id="UP000681722">
    <property type="component" value="Unassembled WGS sequence"/>
</dbReference>
<evidence type="ECO:0000313" key="3">
    <source>
        <dbReference type="Proteomes" id="UP000663829"/>
    </source>
</evidence>
<dbReference type="EMBL" id="CAJOBC010032000">
    <property type="protein sequence ID" value="CAF4094261.1"/>
    <property type="molecule type" value="Genomic_DNA"/>
</dbReference>
<dbReference type="CDD" id="cd00102">
    <property type="entry name" value="IPT"/>
    <property type="match status" value="1"/>
</dbReference>
<reference evidence="1" key="1">
    <citation type="submission" date="2021-02" db="EMBL/GenBank/DDBJ databases">
        <authorList>
            <person name="Nowell W R."/>
        </authorList>
    </citation>
    <scope>NUCLEOTIDE SEQUENCE</scope>
</reference>
<dbReference type="Proteomes" id="UP000663829">
    <property type="component" value="Unassembled WGS sequence"/>
</dbReference>
<proteinExistence type="predicted"/>
<keyword evidence="3" id="KW-1185">Reference proteome</keyword>
<dbReference type="AlphaFoldDB" id="A0A815CXR0"/>
<dbReference type="EMBL" id="CAJNOQ010011990">
    <property type="protein sequence ID" value="CAF1289562.1"/>
    <property type="molecule type" value="Genomic_DNA"/>
</dbReference>
<evidence type="ECO:0000313" key="2">
    <source>
        <dbReference type="EMBL" id="CAF4094261.1"/>
    </source>
</evidence>
<gene>
    <name evidence="1" type="ORF">GPM918_LOCUS27963</name>
    <name evidence="2" type="ORF">SRO942_LOCUS28394</name>
</gene>
<name>A0A815CXR0_9BILA</name>